<evidence type="ECO:0000256" key="4">
    <source>
        <dbReference type="HAMAP-Rule" id="MF_00360"/>
    </source>
</evidence>
<evidence type="ECO:0000256" key="3">
    <source>
        <dbReference type="ARBA" id="ARBA00035294"/>
    </source>
</evidence>
<name>A0A8J7AX96_9CYAN</name>
<comment type="similarity">
    <text evidence="1 4">Belongs to the bacterial ribosomal protein bS6 family.</text>
</comment>
<gene>
    <name evidence="4" type="primary">rpsF</name>
    <name evidence="4" type="synonym">rps6</name>
    <name evidence="5" type="ORF">IQ249_00310</name>
</gene>
<dbReference type="InterPro" id="IPR000529">
    <property type="entry name" value="Ribosomal_bS6"/>
</dbReference>
<dbReference type="GO" id="GO:0003735">
    <property type="term" value="F:structural constituent of ribosome"/>
    <property type="evidence" value="ECO:0007669"/>
    <property type="project" value="InterPro"/>
</dbReference>
<keyword evidence="4 5" id="KW-0689">Ribosomal protein</keyword>
<dbReference type="Pfam" id="PF01250">
    <property type="entry name" value="Ribosomal_S6"/>
    <property type="match status" value="1"/>
</dbReference>
<protein>
    <recommendedName>
        <fullName evidence="3 4">Small ribosomal subunit protein bS6</fullName>
    </recommendedName>
</protein>
<dbReference type="PANTHER" id="PTHR21011">
    <property type="entry name" value="MITOCHONDRIAL 28S RIBOSOMAL PROTEIN S6"/>
    <property type="match status" value="1"/>
</dbReference>
<dbReference type="Proteomes" id="UP000654482">
    <property type="component" value="Unassembled WGS sequence"/>
</dbReference>
<comment type="caution">
    <text evidence="5">The sequence shown here is derived from an EMBL/GenBank/DDBJ whole genome shotgun (WGS) entry which is preliminary data.</text>
</comment>
<reference evidence="5" key="1">
    <citation type="submission" date="2020-10" db="EMBL/GenBank/DDBJ databases">
        <authorList>
            <person name="Castelo-Branco R."/>
            <person name="Eusebio N."/>
            <person name="Adriana R."/>
            <person name="Vieira A."/>
            <person name="Brugerolle De Fraissinette N."/>
            <person name="Rezende De Castro R."/>
            <person name="Schneider M.P."/>
            <person name="Vasconcelos V."/>
            <person name="Leao P.N."/>
        </authorList>
    </citation>
    <scope>NUCLEOTIDE SEQUENCE</scope>
    <source>
        <strain evidence="5">LEGE 07157</strain>
    </source>
</reference>
<evidence type="ECO:0000313" key="5">
    <source>
        <dbReference type="EMBL" id="MBE9114329.1"/>
    </source>
</evidence>
<dbReference type="CDD" id="cd15487">
    <property type="entry name" value="bS6_chloro_cyano"/>
    <property type="match status" value="1"/>
</dbReference>
<evidence type="ECO:0000256" key="2">
    <source>
        <dbReference type="ARBA" id="ARBA00035104"/>
    </source>
</evidence>
<keyword evidence="4" id="KW-0699">rRNA-binding</keyword>
<keyword evidence="4" id="KW-0694">RNA-binding</keyword>
<dbReference type="InterPro" id="IPR020814">
    <property type="entry name" value="Ribosomal_S6_plastid/chlpt"/>
</dbReference>
<dbReference type="InterPro" id="IPR035980">
    <property type="entry name" value="Ribosomal_bS6_sf"/>
</dbReference>
<proteinExistence type="inferred from homology"/>
<organism evidence="5 6">
    <name type="scientific">Lusitaniella coriacea LEGE 07157</name>
    <dbReference type="NCBI Taxonomy" id="945747"/>
    <lineage>
        <taxon>Bacteria</taxon>
        <taxon>Bacillati</taxon>
        <taxon>Cyanobacteriota</taxon>
        <taxon>Cyanophyceae</taxon>
        <taxon>Spirulinales</taxon>
        <taxon>Lusitaniellaceae</taxon>
        <taxon>Lusitaniella</taxon>
    </lineage>
</organism>
<keyword evidence="4" id="KW-0687">Ribonucleoprotein</keyword>
<dbReference type="GO" id="GO:1990904">
    <property type="term" value="C:ribonucleoprotein complex"/>
    <property type="evidence" value="ECO:0007669"/>
    <property type="project" value="UniProtKB-KW"/>
</dbReference>
<dbReference type="EMBL" id="JADEWZ010000001">
    <property type="protein sequence ID" value="MBE9114329.1"/>
    <property type="molecule type" value="Genomic_DNA"/>
</dbReference>
<dbReference type="GO" id="GO:0005840">
    <property type="term" value="C:ribosome"/>
    <property type="evidence" value="ECO:0007669"/>
    <property type="project" value="UniProtKB-KW"/>
</dbReference>
<dbReference type="GO" id="GO:0070181">
    <property type="term" value="F:small ribosomal subunit rRNA binding"/>
    <property type="evidence" value="ECO:0007669"/>
    <property type="project" value="TreeGrafter"/>
</dbReference>
<accession>A0A8J7AX96</accession>
<dbReference type="PANTHER" id="PTHR21011:SF1">
    <property type="entry name" value="SMALL RIBOSOMAL SUBUNIT PROTEIN BS6M"/>
    <property type="match status" value="1"/>
</dbReference>
<dbReference type="HAMAP" id="MF_00360">
    <property type="entry name" value="Ribosomal_bS6"/>
    <property type="match status" value="1"/>
</dbReference>
<keyword evidence="6" id="KW-1185">Reference proteome</keyword>
<evidence type="ECO:0000313" key="6">
    <source>
        <dbReference type="Proteomes" id="UP000654482"/>
    </source>
</evidence>
<sequence length="114" mass="13264">MSNNYEMMYVLRPDMSDDRINAAIDKYRDFLAERGATDIQIQVWGRRRLAYEIQRQQDGIYVLVNYKADGQQVVPLERAMRLGEEVIRYLTLRLKDDPANPDAVQEAEPVEAEA</sequence>
<evidence type="ECO:0000256" key="1">
    <source>
        <dbReference type="ARBA" id="ARBA00009512"/>
    </source>
</evidence>
<dbReference type="RefSeq" id="WP_194027415.1">
    <property type="nucleotide sequence ID" value="NZ_JADEWZ010000001.1"/>
</dbReference>
<dbReference type="AlphaFoldDB" id="A0A8J7AX96"/>
<comment type="function">
    <text evidence="2 4">Binds together with bS18 to 16S ribosomal RNA.</text>
</comment>
<dbReference type="GO" id="GO:0006412">
    <property type="term" value="P:translation"/>
    <property type="evidence" value="ECO:0007669"/>
    <property type="project" value="UniProtKB-UniRule"/>
</dbReference>
<dbReference type="SUPFAM" id="SSF54995">
    <property type="entry name" value="Ribosomal protein S6"/>
    <property type="match status" value="1"/>
</dbReference>
<dbReference type="NCBIfam" id="TIGR00166">
    <property type="entry name" value="S6"/>
    <property type="match status" value="1"/>
</dbReference>
<dbReference type="InterPro" id="IPR014717">
    <property type="entry name" value="Transl_elong_EF1B/ribsomal_bS6"/>
</dbReference>
<dbReference type="GO" id="GO:0005737">
    <property type="term" value="C:cytoplasm"/>
    <property type="evidence" value="ECO:0007669"/>
    <property type="project" value="UniProtKB-ARBA"/>
</dbReference>
<dbReference type="Gene3D" id="3.30.70.60">
    <property type="match status" value="1"/>
</dbReference>